<keyword evidence="3" id="KW-1185">Reference proteome</keyword>
<name>A0ABV7FSB0_9ALTE</name>
<proteinExistence type="predicted"/>
<feature type="transmembrane region" description="Helical" evidence="1">
    <location>
        <begin position="12"/>
        <end position="33"/>
    </location>
</feature>
<sequence>MKARLAFRFGFWLLSASTVALVSTLLVSPFWLYHQFDKEIPIAILSPFQEASNHYLITLTNTKDCTVQYFPIHSEQIQIDASFVKWKSWLTALGADPVFQFDRLSERRINLTELESEQHSSGRPISGRPISGRPIPASTRRSFDLRTETVLPVFSNQALDGSGSFFIDSQYGSSVYVTIDSRLNYILYMSEDGLFVRSEPKPPLLDKDGNLVVNIDKACSANNSHWRKFLSWLNAGLI</sequence>
<organism evidence="2 3">
    <name type="scientific">Agaribacter flavus</name>
    <dbReference type="NCBI Taxonomy" id="1902781"/>
    <lineage>
        <taxon>Bacteria</taxon>
        <taxon>Pseudomonadati</taxon>
        <taxon>Pseudomonadota</taxon>
        <taxon>Gammaproteobacteria</taxon>
        <taxon>Alteromonadales</taxon>
        <taxon>Alteromonadaceae</taxon>
        <taxon>Agaribacter</taxon>
    </lineage>
</organism>
<dbReference type="Proteomes" id="UP001595478">
    <property type="component" value="Unassembled WGS sequence"/>
</dbReference>
<dbReference type="EMBL" id="JBHRSW010000047">
    <property type="protein sequence ID" value="MFC3123228.1"/>
    <property type="molecule type" value="Genomic_DNA"/>
</dbReference>
<evidence type="ECO:0000256" key="1">
    <source>
        <dbReference type="SAM" id="Phobius"/>
    </source>
</evidence>
<gene>
    <name evidence="2" type="ORF">ACFOHL_16515</name>
</gene>
<dbReference type="RefSeq" id="WP_376921341.1">
    <property type="nucleotide sequence ID" value="NZ_JBHRSW010000047.1"/>
</dbReference>
<evidence type="ECO:0000313" key="3">
    <source>
        <dbReference type="Proteomes" id="UP001595478"/>
    </source>
</evidence>
<evidence type="ECO:0000313" key="2">
    <source>
        <dbReference type="EMBL" id="MFC3123228.1"/>
    </source>
</evidence>
<evidence type="ECO:0008006" key="4">
    <source>
        <dbReference type="Google" id="ProtNLM"/>
    </source>
</evidence>
<comment type="caution">
    <text evidence="2">The sequence shown here is derived from an EMBL/GenBank/DDBJ whole genome shotgun (WGS) entry which is preliminary data.</text>
</comment>
<keyword evidence="1" id="KW-0812">Transmembrane</keyword>
<accession>A0ABV7FSB0</accession>
<reference evidence="3" key="1">
    <citation type="journal article" date="2019" name="Int. J. Syst. Evol. Microbiol.">
        <title>The Global Catalogue of Microorganisms (GCM) 10K type strain sequencing project: providing services to taxonomists for standard genome sequencing and annotation.</title>
        <authorList>
            <consortium name="The Broad Institute Genomics Platform"/>
            <consortium name="The Broad Institute Genome Sequencing Center for Infectious Disease"/>
            <person name="Wu L."/>
            <person name="Ma J."/>
        </authorList>
    </citation>
    <scope>NUCLEOTIDE SEQUENCE [LARGE SCALE GENOMIC DNA]</scope>
    <source>
        <strain evidence="3">KCTC 52473</strain>
    </source>
</reference>
<keyword evidence="1" id="KW-1133">Transmembrane helix</keyword>
<keyword evidence="1" id="KW-0472">Membrane</keyword>
<protein>
    <recommendedName>
        <fullName evidence="4">Transmembrane protein</fullName>
    </recommendedName>
</protein>